<evidence type="ECO:0000256" key="1">
    <source>
        <dbReference type="SAM" id="MobiDB-lite"/>
    </source>
</evidence>
<gene>
    <name evidence="2" type="ORF">MiSe_84650</name>
</gene>
<dbReference type="AlphaFoldDB" id="A0AAV3XP37"/>
<dbReference type="Proteomes" id="UP001050975">
    <property type="component" value="Unassembled WGS sequence"/>
</dbReference>
<feature type="region of interest" description="Disordered" evidence="1">
    <location>
        <begin position="50"/>
        <end position="72"/>
    </location>
</feature>
<organism evidence="2 3">
    <name type="scientific">Microseira wollei NIES-4236</name>
    <dbReference type="NCBI Taxonomy" id="2530354"/>
    <lineage>
        <taxon>Bacteria</taxon>
        <taxon>Bacillati</taxon>
        <taxon>Cyanobacteriota</taxon>
        <taxon>Cyanophyceae</taxon>
        <taxon>Oscillatoriophycideae</taxon>
        <taxon>Aerosakkonematales</taxon>
        <taxon>Aerosakkonemataceae</taxon>
        <taxon>Microseira</taxon>
    </lineage>
</organism>
<evidence type="ECO:0000313" key="2">
    <source>
        <dbReference type="EMBL" id="GET43640.1"/>
    </source>
</evidence>
<dbReference type="EMBL" id="BLAY01000238">
    <property type="protein sequence ID" value="GET43640.1"/>
    <property type="molecule type" value="Genomic_DNA"/>
</dbReference>
<protein>
    <submittedName>
        <fullName evidence="2">Transposase, IS608 family protein</fullName>
    </submittedName>
</protein>
<name>A0AAV3XP37_9CYAN</name>
<reference evidence="2" key="1">
    <citation type="submission" date="2019-10" db="EMBL/GenBank/DDBJ databases">
        <title>Draft genome sequece of Microseira wollei NIES-4236.</title>
        <authorList>
            <person name="Yamaguchi H."/>
            <person name="Suzuki S."/>
            <person name="Kawachi M."/>
        </authorList>
    </citation>
    <scope>NUCLEOTIDE SEQUENCE</scope>
    <source>
        <strain evidence="2">NIES-4236</strain>
    </source>
</reference>
<proteinExistence type="predicted"/>
<sequence>MLAFAEQVPTYEGEIKALQRQMQRSQRASNPENYSRDFFGQIGRKMVLKKGKVKPGSRQWKKSKTYQKLARKKRELERRKSAYAKSQNRRIVNEILRHGNQIKTENVSVKAWQKRYGKAISAKSPGLVQSELARSCCKCRWAIH</sequence>
<keyword evidence="3" id="KW-1185">Reference proteome</keyword>
<evidence type="ECO:0000313" key="3">
    <source>
        <dbReference type="Proteomes" id="UP001050975"/>
    </source>
</evidence>
<accession>A0AAV3XP37</accession>
<comment type="caution">
    <text evidence="2">The sequence shown here is derived from an EMBL/GenBank/DDBJ whole genome shotgun (WGS) entry which is preliminary data.</text>
</comment>